<dbReference type="Gene3D" id="3.30.565.60">
    <property type="match status" value="1"/>
</dbReference>
<sequence length="449" mass="50949">MIEKENQNVELKSRWSDENLKTVCAFANSSGGKLYIGIDDKGKIVGVNDAKKLLEDIPNKIKSKLFITPFVSVENQEGKDVIVIEVLPSTFPVFYEGKIFVRSGSTTQELTGLELSSFLLEKSGQTWDKLPSDAEEKDLDDETIEKFISLAEVRLPLIKSIKSKEELLKKLNLYTKDGKLTRGAVLLFGKNPQFYFPSAYTKVGRFKTPIDILDTIIIEGNLFEQLDHTVEAIKKHISVKFDTSVKDFSLEGLARRDIWEYPLDALREAVINALIHKDYLGTAPIQIKIFDDKIEFWNLGKLMPPLTPDDLKRQHQANQRNPQIATVFYYAGLIESWGSGTIKMVELCKESGLPEPDFINYEQGIGAFSVIFYKDIYTEENLRKMGLNERQIKAVMYVKQKGKITNKEYQKINDCHRNTANKDLSELVVKGILKESGKKGAGAFYEIAH</sequence>
<dbReference type="Gene3D" id="1.10.10.10">
    <property type="entry name" value="Winged helix-like DNA-binding domain superfamily/Winged helix DNA-binding domain"/>
    <property type="match status" value="1"/>
</dbReference>
<evidence type="ECO:0000313" key="2">
    <source>
        <dbReference type="EMBL" id="XCH48401.1"/>
    </source>
</evidence>
<gene>
    <name evidence="2" type="ORF">V4D31_08660</name>
</gene>
<dbReference type="EMBL" id="CP144374">
    <property type="protein sequence ID" value="XCH48401.1"/>
    <property type="molecule type" value="Genomic_DNA"/>
</dbReference>
<dbReference type="RefSeq" id="WP_353686047.1">
    <property type="nucleotide sequence ID" value="NZ_CP144374.1"/>
</dbReference>
<protein>
    <submittedName>
        <fullName evidence="2">Helix-turn-helix domain-containing protein</fullName>
    </submittedName>
</protein>
<dbReference type="KEGG" id="tob:V4D31_08660"/>
<dbReference type="InterPro" id="IPR007421">
    <property type="entry name" value="Schlafen_AlbA_2_dom"/>
</dbReference>
<feature type="domain" description="Schlafen AlbA-2" evidence="1">
    <location>
        <begin position="5"/>
        <end position="110"/>
    </location>
</feature>
<dbReference type="Gene3D" id="3.30.950.30">
    <property type="entry name" value="Schlafen, AAA domain"/>
    <property type="match status" value="1"/>
</dbReference>
<accession>A0AAU8H2E6</accession>
<name>A0AAU8H2E6_9BACT</name>
<dbReference type="InterPro" id="IPR038461">
    <property type="entry name" value="Schlafen_AlbA_2_dom_sf"/>
</dbReference>
<dbReference type="InterPro" id="IPR036388">
    <property type="entry name" value="WH-like_DNA-bd_sf"/>
</dbReference>
<reference evidence="2" key="1">
    <citation type="submission" date="2024-01" db="EMBL/GenBank/DDBJ databases">
        <title>The first autotrophic representatives of the genus Thermodesulfovibrio.</title>
        <authorList>
            <person name="Maltseva A.I."/>
            <person name="Elcheninov A.G."/>
            <person name="Kublanov I.V."/>
            <person name="Lebedinsky A.V."/>
            <person name="Frolov E.N."/>
        </authorList>
    </citation>
    <scope>NUCLEOTIDE SEQUENCE</scope>
    <source>
        <strain evidence="2">3462-1</strain>
    </source>
</reference>
<organism evidence="2">
    <name type="scientific">Thermodesulfovibrio obliviosus</name>
    <dbReference type="NCBI Taxonomy" id="3118332"/>
    <lineage>
        <taxon>Bacteria</taxon>
        <taxon>Pseudomonadati</taxon>
        <taxon>Nitrospirota</taxon>
        <taxon>Thermodesulfovibrionia</taxon>
        <taxon>Thermodesulfovibrionales</taxon>
        <taxon>Thermodesulfovibrionaceae</taxon>
        <taxon>Thermodesulfovibrio</taxon>
    </lineage>
</organism>
<dbReference type="PANTHER" id="PTHR30595">
    <property type="entry name" value="GLPR-RELATED TRANSCRIPTIONAL REPRESSOR"/>
    <property type="match status" value="1"/>
</dbReference>
<dbReference type="Pfam" id="PF04326">
    <property type="entry name" value="SLFN_AlbA_2"/>
    <property type="match status" value="1"/>
</dbReference>
<dbReference type="AlphaFoldDB" id="A0AAU8H2E6"/>
<dbReference type="Pfam" id="PF13749">
    <property type="entry name" value="HATPase_c_4"/>
    <property type="match status" value="1"/>
</dbReference>
<proteinExistence type="predicted"/>
<dbReference type="PANTHER" id="PTHR30595:SF6">
    <property type="entry name" value="SCHLAFEN ALBA-2 DOMAIN-CONTAINING PROTEIN"/>
    <property type="match status" value="1"/>
</dbReference>
<evidence type="ECO:0000259" key="1">
    <source>
        <dbReference type="Pfam" id="PF04326"/>
    </source>
</evidence>
<dbReference type="InterPro" id="IPR038475">
    <property type="entry name" value="RecG_C_sf"/>
</dbReference>